<dbReference type="RefSeq" id="WP_381831616.1">
    <property type="nucleotide sequence ID" value="NZ_JBHTCF010000007.1"/>
</dbReference>
<evidence type="ECO:0000313" key="4">
    <source>
        <dbReference type="Proteomes" id="UP001596523"/>
    </source>
</evidence>
<feature type="compositionally biased region" description="Low complexity" evidence="1">
    <location>
        <begin position="173"/>
        <end position="189"/>
    </location>
</feature>
<evidence type="ECO:0000256" key="2">
    <source>
        <dbReference type="SAM" id="Phobius"/>
    </source>
</evidence>
<proteinExistence type="predicted"/>
<accession>A0ABW2JLR1</accession>
<reference evidence="4" key="1">
    <citation type="journal article" date="2019" name="Int. J. Syst. Evol. Microbiol.">
        <title>The Global Catalogue of Microorganisms (GCM) 10K type strain sequencing project: providing services to taxonomists for standard genome sequencing and annotation.</title>
        <authorList>
            <consortium name="The Broad Institute Genomics Platform"/>
            <consortium name="The Broad Institute Genome Sequencing Center for Infectious Disease"/>
            <person name="Wu L."/>
            <person name="Ma J."/>
        </authorList>
    </citation>
    <scope>NUCLEOTIDE SEQUENCE [LARGE SCALE GENOMIC DNA]</scope>
    <source>
        <strain evidence="4">SYNS20</strain>
    </source>
</reference>
<sequence>MMRTVRNVIGSILALAGATAAVWSPFRAWYDGRHGRDYRIDELFSGAGVTDAGAQLFGSLFLPFAFAALVTLIGVVLRSRLLIALAGVIVLGFTVLWMVRVGQAEGSMTVDGDGNGLDVGAGNAFVGGAVLLLAALLMAGRARRPRAPEREPEPYEDPSVPTLDGMPSPPDAPSSEAAPPAWQRPPQQH</sequence>
<feature type="transmembrane region" description="Helical" evidence="2">
    <location>
        <begin position="119"/>
        <end position="140"/>
    </location>
</feature>
<protein>
    <submittedName>
        <fullName evidence="3">Uncharacterized protein</fullName>
    </submittedName>
</protein>
<dbReference type="EMBL" id="JBHTCF010000007">
    <property type="protein sequence ID" value="MFC7306262.1"/>
    <property type="molecule type" value="Genomic_DNA"/>
</dbReference>
<keyword evidence="2" id="KW-1133">Transmembrane helix</keyword>
<keyword evidence="2" id="KW-0812">Transmembrane</keyword>
<evidence type="ECO:0000256" key="1">
    <source>
        <dbReference type="SAM" id="MobiDB-lite"/>
    </source>
</evidence>
<dbReference type="Proteomes" id="UP001596523">
    <property type="component" value="Unassembled WGS sequence"/>
</dbReference>
<evidence type="ECO:0000313" key="3">
    <source>
        <dbReference type="EMBL" id="MFC7306262.1"/>
    </source>
</evidence>
<feature type="transmembrane region" description="Helical" evidence="2">
    <location>
        <begin position="81"/>
        <end position="99"/>
    </location>
</feature>
<organism evidence="3 4">
    <name type="scientific">Streptomyces monticola</name>
    <dbReference type="NCBI Taxonomy" id="2666263"/>
    <lineage>
        <taxon>Bacteria</taxon>
        <taxon>Bacillati</taxon>
        <taxon>Actinomycetota</taxon>
        <taxon>Actinomycetes</taxon>
        <taxon>Kitasatosporales</taxon>
        <taxon>Streptomycetaceae</taxon>
        <taxon>Streptomyces</taxon>
    </lineage>
</organism>
<keyword evidence="2" id="KW-0472">Membrane</keyword>
<name>A0ABW2JLR1_9ACTN</name>
<feature type="transmembrane region" description="Helical" evidence="2">
    <location>
        <begin position="52"/>
        <end position="74"/>
    </location>
</feature>
<feature type="region of interest" description="Disordered" evidence="1">
    <location>
        <begin position="143"/>
        <end position="189"/>
    </location>
</feature>
<keyword evidence="4" id="KW-1185">Reference proteome</keyword>
<comment type="caution">
    <text evidence="3">The sequence shown here is derived from an EMBL/GenBank/DDBJ whole genome shotgun (WGS) entry which is preliminary data.</text>
</comment>
<gene>
    <name evidence="3" type="ORF">ACFQVC_18820</name>
</gene>